<keyword evidence="4" id="KW-1185">Reference proteome</keyword>
<sequence>MPSFADNHSGFVLPNARFNPAAQTPSCSGLLTPPESPKSGYAQLAMPKSTQFTAPTHEYRNLSPSSSLGSLEPEAQSAQHDLSRVSETIYTIIEQVIEQKLAEAMGPLRLNVRRLDSESLEFHEQNDALGKQNDALESQVRRLRCLEDQANAQLRTVQKISAITLSSLELISDIVAKLPDTNTFLQNAHVINEQQTTFRPASSASHQRQQHYHIQPQFCFESRTAKRHHQSHKKSKKPRLVNYMLSKWRTGGAGD</sequence>
<dbReference type="EMBL" id="JH725163">
    <property type="protein sequence ID" value="EJP65599.1"/>
    <property type="molecule type" value="Genomic_DNA"/>
</dbReference>
<evidence type="ECO:0000313" key="4">
    <source>
        <dbReference type="Proteomes" id="UP000002762"/>
    </source>
</evidence>
<feature type="region of interest" description="Disordered" evidence="2">
    <location>
        <begin position="57"/>
        <end position="80"/>
    </location>
</feature>
<name>J4KNF2_BEAB2</name>
<dbReference type="RefSeq" id="XP_008598787.1">
    <property type="nucleotide sequence ID" value="XM_008600565.1"/>
</dbReference>
<evidence type="ECO:0000256" key="2">
    <source>
        <dbReference type="SAM" id="MobiDB-lite"/>
    </source>
</evidence>
<dbReference type="STRING" id="655819.J4KNF2"/>
<protein>
    <submittedName>
        <fullName evidence="3">Uncharacterized protein</fullName>
    </submittedName>
</protein>
<evidence type="ECO:0000256" key="1">
    <source>
        <dbReference type="SAM" id="Coils"/>
    </source>
</evidence>
<feature type="compositionally biased region" description="Low complexity" evidence="2">
    <location>
        <begin position="62"/>
        <end position="74"/>
    </location>
</feature>
<gene>
    <name evidence="3" type="ORF">BBA_05468</name>
</gene>
<evidence type="ECO:0000313" key="3">
    <source>
        <dbReference type="EMBL" id="EJP65599.1"/>
    </source>
</evidence>
<reference evidence="3 4" key="1">
    <citation type="journal article" date="2012" name="Sci. Rep.">
        <title>Genomic perspectives on the evolution of fungal entomopathogenicity in Beauveria bassiana.</title>
        <authorList>
            <person name="Xiao G."/>
            <person name="Ying S.H."/>
            <person name="Zheng P."/>
            <person name="Wang Z.L."/>
            <person name="Zhang S."/>
            <person name="Xie X.Q."/>
            <person name="Shang Y."/>
            <person name="St Leger R.J."/>
            <person name="Zhao G.P."/>
            <person name="Wang C."/>
            <person name="Feng M.G."/>
        </authorList>
    </citation>
    <scope>NUCLEOTIDE SEQUENCE [LARGE SCALE GENOMIC DNA]</scope>
    <source>
        <strain evidence="3 4">ARSEF 2860</strain>
    </source>
</reference>
<accession>J4KNF2</accession>
<dbReference type="AlphaFoldDB" id="J4KNF2"/>
<proteinExistence type="predicted"/>
<dbReference type="Proteomes" id="UP000002762">
    <property type="component" value="Unassembled WGS sequence"/>
</dbReference>
<dbReference type="InParanoid" id="J4KNF2"/>
<dbReference type="HOGENOM" id="CLU_1089846_0_0_1"/>
<dbReference type="OrthoDB" id="3903267at2759"/>
<feature type="coiled-coil region" evidence="1">
    <location>
        <begin position="126"/>
        <end position="153"/>
    </location>
</feature>
<keyword evidence="1" id="KW-0175">Coiled coil</keyword>
<organism evidence="3 4">
    <name type="scientific">Beauveria bassiana (strain ARSEF 2860)</name>
    <name type="common">White muscardine disease fungus</name>
    <name type="synonym">Tritirachium shiotae</name>
    <dbReference type="NCBI Taxonomy" id="655819"/>
    <lineage>
        <taxon>Eukaryota</taxon>
        <taxon>Fungi</taxon>
        <taxon>Dikarya</taxon>
        <taxon>Ascomycota</taxon>
        <taxon>Pezizomycotina</taxon>
        <taxon>Sordariomycetes</taxon>
        <taxon>Hypocreomycetidae</taxon>
        <taxon>Hypocreales</taxon>
        <taxon>Cordycipitaceae</taxon>
        <taxon>Beauveria</taxon>
    </lineage>
</organism>
<dbReference type="GeneID" id="19888480"/>